<dbReference type="AlphaFoldDB" id="A0A1H3VQX8"/>
<dbReference type="OrthoDB" id="1654682at2"/>
<name>A0A1H3VQX8_SELRU</name>
<gene>
    <name evidence="1" type="ORF">SAMN05660648_00443</name>
</gene>
<accession>A0A1H3VQX8</accession>
<organism evidence="1 2">
    <name type="scientific">Selenomonas ruminantium</name>
    <dbReference type="NCBI Taxonomy" id="971"/>
    <lineage>
        <taxon>Bacteria</taxon>
        <taxon>Bacillati</taxon>
        <taxon>Bacillota</taxon>
        <taxon>Negativicutes</taxon>
        <taxon>Selenomonadales</taxon>
        <taxon>Selenomonadaceae</taxon>
        <taxon>Selenomonas</taxon>
    </lineage>
</organism>
<evidence type="ECO:0000313" key="1">
    <source>
        <dbReference type="EMBL" id="SDZ76522.1"/>
    </source>
</evidence>
<sequence>MDKATIKEKVEAMISAPSCCAELKTAGERYLKAIGTPEEKDEAKKLLDEIKMDVCTIDQVIELFTSAKGEELFGKEQAAAIASHAKEVKAKGGVYCDCPACAPGVELMDAAADILK</sequence>
<dbReference type="RefSeq" id="WP_037355194.1">
    <property type="nucleotide sequence ID" value="NZ_FNQG01000002.1"/>
</dbReference>
<evidence type="ECO:0000313" key="2">
    <source>
        <dbReference type="Proteomes" id="UP000183469"/>
    </source>
</evidence>
<dbReference type="Proteomes" id="UP000183469">
    <property type="component" value="Unassembled WGS sequence"/>
</dbReference>
<dbReference type="EMBL" id="FNQG01000002">
    <property type="protein sequence ID" value="SDZ76522.1"/>
    <property type="molecule type" value="Genomic_DNA"/>
</dbReference>
<evidence type="ECO:0008006" key="3">
    <source>
        <dbReference type="Google" id="ProtNLM"/>
    </source>
</evidence>
<proteinExistence type="predicted"/>
<reference evidence="1 2" key="1">
    <citation type="submission" date="2016-10" db="EMBL/GenBank/DDBJ databases">
        <authorList>
            <person name="de Groot N.N."/>
        </authorList>
    </citation>
    <scope>NUCLEOTIDE SEQUENCE [LARGE SCALE GENOMIC DNA]</scope>
    <source>
        <strain evidence="1 2">DSM 2872</strain>
    </source>
</reference>
<protein>
    <recommendedName>
        <fullName evidence="3">Heat-shock protein Hsp90</fullName>
    </recommendedName>
</protein>